<dbReference type="PANTHER" id="PTHR27005">
    <property type="entry name" value="WALL-ASSOCIATED RECEPTOR KINASE-LIKE 21"/>
    <property type="match status" value="1"/>
</dbReference>
<comment type="caution">
    <text evidence="25">The sequence shown here is derived from an EMBL/GenBank/DDBJ whole genome shotgun (WGS) entry which is preliminary data.</text>
</comment>
<keyword evidence="6 21" id="KW-0812">Transmembrane</keyword>
<dbReference type="EMBL" id="JAHUZN010000005">
    <property type="protein sequence ID" value="KAG8493854.1"/>
    <property type="molecule type" value="Genomic_DNA"/>
</dbReference>
<keyword evidence="26" id="KW-1185">Reference proteome</keyword>
<protein>
    <submittedName>
        <fullName evidence="25">Uncharacterized protein</fullName>
    </submittedName>
</protein>
<keyword evidence="11" id="KW-0067">ATP-binding</keyword>
<dbReference type="Gene3D" id="2.10.25.10">
    <property type="entry name" value="Laminin"/>
    <property type="match status" value="3"/>
</dbReference>
<reference evidence="25 26" key="1">
    <citation type="journal article" date="2021" name="bioRxiv">
        <title>The Gossypium anomalum genome as a resource for cotton improvement and evolutionary analysis of hybrid incompatibility.</title>
        <authorList>
            <person name="Grover C.E."/>
            <person name="Yuan D."/>
            <person name="Arick M.A."/>
            <person name="Miller E.R."/>
            <person name="Hu G."/>
            <person name="Peterson D.G."/>
            <person name="Wendel J.F."/>
            <person name="Udall J.A."/>
        </authorList>
    </citation>
    <scope>NUCLEOTIDE SEQUENCE [LARGE SCALE GENOMIC DNA]</scope>
    <source>
        <strain evidence="25">JFW-Udall</strain>
        <tissue evidence="25">Leaf</tissue>
    </source>
</reference>
<feature type="signal peptide" evidence="22">
    <location>
        <begin position="1"/>
        <end position="36"/>
    </location>
</feature>
<feature type="transmembrane region" description="Helical" evidence="21">
    <location>
        <begin position="892"/>
        <end position="917"/>
    </location>
</feature>
<dbReference type="PROSITE" id="PS50011">
    <property type="entry name" value="PROTEIN_KINASE_DOM"/>
    <property type="match status" value="1"/>
</dbReference>
<dbReference type="GO" id="GO:0030247">
    <property type="term" value="F:polysaccharide binding"/>
    <property type="evidence" value="ECO:0007669"/>
    <property type="project" value="InterPro"/>
</dbReference>
<dbReference type="InterPro" id="IPR011009">
    <property type="entry name" value="Kinase-like_dom_sf"/>
</dbReference>
<keyword evidence="13 21" id="KW-0472">Membrane</keyword>
<dbReference type="InterPro" id="IPR001881">
    <property type="entry name" value="EGF-like_Ca-bd_dom"/>
</dbReference>
<dbReference type="Gene3D" id="3.30.200.20">
    <property type="entry name" value="Phosphorylase Kinase, domain 1"/>
    <property type="match status" value="1"/>
</dbReference>
<dbReference type="Pfam" id="PF07645">
    <property type="entry name" value="EGF_CA"/>
    <property type="match status" value="2"/>
</dbReference>
<keyword evidence="10" id="KW-0418">Kinase</keyword>
<keyword evidence="5" id="KW-0808">Transferase</keyword>
<dbReference type="SUPFAM" id="SSF57196">
    <property type="entry name" value="EGF/Laminin"/>
    <property type="match status" value="2"/>
</dbReference>
<dbReference type="SMART" id="SM00220">
    <property type="entry name" value="S_TKc"/>
    <property type="match status" value="1"/>
</dbReference>
<comment type="catalytic activity">
    <reaction evidence="16">
        <text>L-seryl-[protein] + ATP = O-phospho-L-seryl-[protein] + ADP + H(+)</text>
        <dbReference type="Rhea" id="RHEA:17989"/>
        <dbReference type="Rhea" id="RHEA-COMP:9863"/>
        <dbReference type="Rhea" id="RHEA-COMP:11604"/>
        <dbReference type="ChEBI" id="CHEBI:15378"/>
        <dbReference type="ChEBI" id="CHEBI:29999"/>
        <dbReference type="ChEBI" id="CHEBI:30616"/>
        <dbReference type="ChEBI" id="CHEBI:83421"/>
        <dbReference type="ChEBI" id="CHEBI:456216"/>
    </reaction>
</comment>
<dbReference type="InterPro" id="IPR008271">
    <property type="entry name" value="Ser/Thr_kinase_AS"/>
</dbReference>
<dbReference type="CDD" id="cd14066">
    <property type="entry name" value="STKc_IRAK"/>
    <property type="match status" value="1"/>
</dbReference>
<dbReference type="OrthoDB" id="4062651at2759"/>
<evidence type="ECO:0000256" key="11">
    <source>
        <dbReference type="ARBA" id="ARBA00022840"/>
    </source>
</evidence>
<dbReference type="PANTHER" id="PTHR27005:SF481">
    <property type="entry name" value="WALL-ASSOCIATED RECEPTOR KINASE-LIKE 16"/>
    <property type="match status" value="1"/>
</dbReference>
<feature type="region of interest" description="Disordered" evidence="20">
    <location>
        <begin position="119"/>
        <end position="149"/>
    </location>
</feature>
<gene>
    <name evidence="25" type="ORF">CXB51_011142</name>
</gene>
<dbReference type="PROSITE" id="PS01187">
    <property type="entry name" value="EGF_CA"/>
    <property type="match status" value="1"/>
</dbReference>
<comment type="subcellular location">
    <subcellularLocation>
        <location evidence="1">Membrane</location>
        <topology evidence="1">Single-pass type I membrane protein</topology>
    </subcellularLocation>
</comment>
<evidence type="ECO:0000256" key="7">
    <source>
        <dbReference type="ARBA" id="ARBA00022729"/>
    </source>
</evidence>
<dbReference type="InterPro" id="IPR049883">
    <property type="entry name" value="NOTCH1_EGF-like"/>
</dbReference>
<dbReference type="InterPro" id="IPR000152">
    <property type="entry name" value="EGF-type_Asp/Asn_hydroxyl_site"/>
</dbReference>
<dbReference type="SUPFAM" id="SSF56112">
    <property type="entry name" value="Protein kinase-like (PK-like)"/>
    <property type="match status" value="1"/>
</dbReference>
<dbReference type="SMART" id="SM00181">
    <property type="entry name" value="EGF"/>
    <property type="match status" value="3"/>
</dbReference>
<dbReference type="GO" id="GO:0004674">
    <property type="term" value="F:protein serine/threonine kinase activity"/>
    <property type="evidence" value="ECO:0007669"/>
    <property type="project" value="UniProtKB-KW"/>
</dbReference>
<dbReference type="InterPro" id="IPR000742">
    <property type="entry name" value="EGF"/>
</dbReference>
<feature type="domain" description="EGF-like" evidence="24">
    <location>
        <begin position="840"/>
        <end position="874"/>
    </location>
</feature>
<keyword evidence="2" id="KW-0723">Serine/threonine-protein kinase</keyword>
<dbReference type="Gene3D" id="1.10.510.10">
    <property type="entry name" value="Transferase(Phosphotransferase) domain 1"/>
    <property type="match status" value="1"/>
</dbReference>
<dbReference type="Pfam" id="PF13947">
    <property type="entry name" value="GUB_WAK_bind"/>
    <property type="match status" value="2"/>
</dbReference>
<dbReference type="PROSITE" id="PS00010">
    <property type="entry name" value="ASX_HYDROXYL"/>
    <property type="match status" value="1"/>
</dbReference>
<dbReference type="GO" id="GO:0005524">
    <property type="term" value="F:ATP binding"/>
    <property type="evidence" value="ECO:0007669"/>
    <property type="project" value="UniProtKB-KW"/>
</dbReference>
<evidence type="ECO:0000256" key="17">
    <source>
        <dbReference type="ARBA" id="ARBA00047951"/>
    </source>
</evidence>
<dbReference type="FunFam" id="2.10.25.10:FF:000038">
    <property type="entry name" value="Fibrillin 2"/>
    <property type="match status" value="1"/>
</dbReference>
<evidence type="ECO:0000256" key="19">
    <source>
        <dbReference type="PROSITE-ProRule" id="PRU00076"/>
    </source>
</evidence>
<dbReference type="GO" id="GO:0007166">
    <property type="term" value="P:cell surface receptor signaling pathway"/>
    <property type="evidence" value="ECO:0007669"/>
    <property type="project" value="InterPro"/>
</dbReference>
<evidence type="ECO:0000256" key="6">
    <source>
        <dbReference type="ARBA" id="ARBA00022692"/>
    </source>
</evidence>
<sequence>MADRKKEAKVMGLSFIFKKLALVAVTLTLTATSVAAQTQPVCESSCGNISIPYPFGTGDGCNISSNFFITCNTTFNPPKAFLTTSTIEILDISLDAARNRNSGRYIAVAAPSETTIVKNSGVKPFHTDSGRSRPQFNGTSEQHSTTGTAIDESAKDLDLKSKPCPNHLHIQRLIVFKDEPMKGLGRTEKAHNSQQHIPRISEERMIESADSRHASKKPSKNQDKISGNLLENYQSLNVQVIRAGFAFQIQVLGAFIYCCPCRAVLFTCSCLPKYEIEKYAAVSYCCSVRFRTAPLPQYNGRYSDCGPLFKSLITNVVKGSCSGIGCCQTAIPKGVRSYHVTFDSSNNHSNVLSFNPCSYGFVVEDGAYNFSISDLYDENFSDKEFPMILDWAIGNQTCAEAKMDQENYACKENSDCIDPENGPGYLCKVTLISPKAAKCDTLKPCNGTCNNAPGSYNCSCPDGFEGDGLRNGTGCSPKVVMLHRQSFSIAVVALGIGVGVLFSLLCLSWVYMGLRQRKLTAEKSENLQQNGGIFQNGLKCLRPKSPRLESLHFPNYNHDRYSRKREMGFHCMFNVLAVFAVTLTVVAAEAKPGCESNCGNISIPYPFGTGNGCNITSNFFITCNPSFDPPRAFLTTSDIEVVHISLEGYMRISLEVGYDCYDSTNLSKFPVSHTRNKFTAVGCDTYAYVNGSLGHTYSTGCLTFCDNIADVINGSCAGIGCCQTAIPKGVGNYHVTFRSSNNHSDVLGFNPCSYGFVVEDGAYNFSVSDLYDYSFSKKELPVILDWTIGKQTCTDAKLDPETYACKENSVCIDPENGPGYRCNCLDGFQGNPYLSYSCQDIDECETLKPCNETGTCHNTPGSYNCACPEGFEGDGWKNGTGCSKQHRQSFPILLVALGIGISLLSSLLCSSWVYLGLKQRKLSKRKQQNFQQNGGILLLEQLSKHEECGVTTKIVTVEELKKVTNNYHESRILGKGGQGTVYKGILPDGRNVAIKKSIIGDQNQVQQFVNKVIVLSQINHRKVVKLLGCCLETSVPLLVYEYVRNGTLFDYLHNVDHASVMSWEARLRMATEVAEALSYLHFAASPLIIHRDVKLTNILLDENYNAKVSDFGASRLVPSNKPQITTLVQGTLGYLDPEYFHSSQLTEKSDVYSFGIVLIELLSGLEVISFERLEHERNLTLYFVSVMKEERLLDIDKNIEQLKEVANLARRCVRLKGEERPTMKEVASELEGLRAMEKHPWGTHDLQEEETEYLLDD</sequence>
<dbReference type="PROSITE" id="PS00108">
    <property type="entry name" value="PROTEIN_KINASE_ST"/>
    <property type="match status" value="1"/>
</dbReference>
<evidence type="ECO:0000256" key="10">
    <source>
        <dbReference type="ARBA" id="ARBA00022777"/>
    </source>
</evidence>
<dbReference type="Proteomes" id="UP000701853">
    <property type="component" value="Chromosome 5"/>
</dbReference>
<evidence type="ECO:0000256" key="14">
    <source>
        <dbReference type="ARBA" id="ARBA00023157"/>
    </source>
</evidence>
<feature type="compositionally biased region" description="Polar residues" evidence="20">
    <location>
        <begin position="132"/>
        <end position="148"/>
    </location>
</feature>
<evidence type="ECO:0000256" key="15">
    <source>
        <dbReference type="ARBA" id="ARBA00023180"/>
    </source>
</evidence>
<keyword evidence="4" id="KW-0597">Phosphoprotein</keyword>
<evidence type="ECO:0000256" key="13">
    <source>
        <dbReference type="ARBA" id="ARBA00023136"/>
    </source>
</evidence>
<dbReference type="InterPro" id="IPR000719">
    <property type="entry name" value="Prot_kinase_dom"/>
</dbReference>
<accession>A0A8J6D2Y6</accession>
<dbReference type="Pfam" id="PF00069">
    <property type="entry name" value="Pkinase"/>
    <property type="match status" value="1"/>
</dbReference>
<evidence type="ECO:0000256" key="18">
    <source>
        <dbReference type="ARBA" id="ARBA00058961"/>
    </source>
</evidence>
<keyword evidence="12 21" id="KW-1133">Transmembrane helix</keyword>
<evidence type="ECO:0000259" key="23">
    <source>
        <dbReference type="PROSITE" id="PS50011"/>
    </source>
</evidence>
<dbReference type="CDD" id="cd00054">
    <property type="entry name" value="EGF_CA"/>
    <property type="match status" value="2"/>
</dbReference>
<name>A0A8J6D2Y6_9ROSI</name>
<dbReference type="InterPro" id="IPR018097">
    <property type="entry name" value="EGF_Ca-bd_CS"/>
</dbReference>
<evidence type="ECO:0000259" key="24">
    <source>
        <dbReference type="PROSITE" id="PS50026"/>
    </source>
</evidence>
<dbReference type="FunFam" id="1.10.510.10:FF:000084">
    <property type="entry name" value="Wall-associated receptor kinase 2"/>
    <property type="match status" value="1"/>
</dbReference>
<organism evidence="25 26">
    <name type="scientific">Gossypium anomalum</name>
    <dbReference type="NCBI Taxonomy" id="47600"/>
    <lineage>
        <taxon>Eukaryota</taxon>
        <taxon>Viridiplantae</taxon>
        <taxon>Streptophyta</taxon>
        <taxon>Embryophyta</taxon>
        <taxon>Tracheophyta</taxon>
        <taxon>Spermatophyta</taxon>
        <taxon>Magnoliopsida</taxon>
        <taxon>eudicotyledons</taxon>
        <taxon>Gunneridae</taxon>
        <taxon>Pentapetalae</taxon>
        <taxon>rosids</taxon>
        <taxon>malvids</taxon>
        <taxon>Malvales</taxon>
        <taxon>Malvaceae</taxon>
        <taxon>Malvoideae</taxon>
        <taxon>Gossypium</taxon>
    </lineage>
</organism>
<keyword evidence="8" id="KW-0677">Repeat</keyword>
<keyword evidence="3 19" id="KW-0245">EGF-like domain</keyword>
<dbReference type="AlphaFoldDB" id="A0A8J6D2Y6"/>
<evidence type="ECO:0000256" key="20">
    <source>
        <dbReference type="SAM" id="MobiDB-lite"/>
    </source>
</evidence>
<evidence type="ECO:0000256" key="22">
    <source>
        <dbReference type="SAM" id="SignalP"/>
    </source>
</evidence>
<comment type="catalytic activity">
    <reaction evidence="17">
        <text>L-threonyl-[protein] + ATP = O-phospho-L-threonyl-[protein] + ADP + H(+)</text>
        <dbReference type="Rhea" id="RHEA:46608"/>
        <dbReference type="Rhea" id="RHEA-COMP:11060"/>
        <dbReference type="Rhea" id="RHEA-COMP:11605"/>
        <dbReference type="ChEBI" id="CHEBI:15378"/>
        <dbReference type="ChEBI" id="CHEBI:30013"/>
        <dbReference type="ChEBI" id="CHEBI:30616"/>
        <dbReference type="ChEBI" id="CHEBI:61977"/>
        <dbReference type="ChEBI" id="CHEBI:456216"/>
    </reaction>
</comment>
<comment type="function">
    <text evidence="18">Serine/threonine-protein kinase that may function as a signaling receptor of extracellular matrix component. Binding to pectin may have significance in the control of cell expansion, morphogenesis and development.</text>
</comment>
<feature type="transmembrane region" description="Helical" evidence="21">
    <location>
        <begin position="567"/>
        <end position="588"/>
    </location>
</feature>
<feature type="region of interest" description="Disordered" evidence="20">
    <location>
        <begin position="185"/>
        <end position="223"/>
    </location>
</feature>
<dbReference type="InterPro" id="IPR025287">
    <property type="entry name" value="WAK_GUB"/>
</dbReference>
<evidence type="ECO:0000256" key="4">
    <source>
        <dbReference type="ARBA" id="ARBA00022553"/>
    </source>
</evidence>
<dbReference type="FunFam" id="2.10.25.10:FF:000628">
    <property type="entry name" value="Wall-associated receptor kinase 2"/>
    <property type="match status" value="1"/>
</dbReference>
<evidence type="ECO:0000313" key="26">
    <source>
        <dbReference type="Proteomes" id="UP000701853"/>
    </source>
</evidence>
<feature type="compositionally biased region" description="Basic and acidic residues" evidence="20">
    <location>
        <begin position="199"/>
        <end position="213"/>
    </location>
</feature>
<evidence type="ECO:0000256" key="12">
    <source>
        <dbReference type="ARBA" id="ARBA00022989"/>
    </source>
</evidence>
<dbReference type="FunFam" id="3.30.200.20:FF:000043">
    <property type="entry name" value="Wall-associated receptor kinase 2"/>
    <property type="match status" value="1"/>
</dbReference>
<keyword evidence="14" id="KW-1015">Disulfide bond</keyword>
<evidence type="ECO:0000313" key="25">
    <source>
        <dbReference type="EMBL" id="KAG8493854.1"/>
    </source>
</evidence>
<dbReference type="PROSITE" id="PS50026">
    <property type="entry name" value="EGF_3"/>
    <property type="match status" value="1"/>
</dbReference>
<comment type="caution">
    <text evidence="19">Lacks conserved residue(s) required for the propagation of feature annotation.</text>
</comment>
<evidence type="ECO:0000256" key="8">
    <source>
        <dbReference type="ARBA" id="ARBA00022737"/>
    </source>
</evidence>
<evidence type="ECO:0000256" key="5">
    <source>
        <dbReference type="ARBA" id="ARBA00022679"/>
    </source>
</evidence>
<feature type="transmembrane region" description="Helical" evidence="21">
    <location>
        <begin position="487"/>
        <end position="514"/>
    </location>
</feature>
<feature type="chain" id="PRO_5035329550" evidence="22">
    <location>
        <begin position="37"/>
        <end position="1257"/>
    </location>
</feature>
<evidence type="ECO:0000256" key="21">
    <source>
        <dbReference type="SAM" id="Phobius"/>
    </source>
</evidence>
<keyword evidence="9" id="KW-0547">Nucleotide-binding</keyword>
<dbReference type="GO" id="GO:0005509">
    <property type="term" value="F:calcium ion binding"/>
    <property type="evidence" value="ECO:0007669"/>
    <property type="project" value="InterPro"/>
</dbReference>
<proteinExistence type="predicted"/>
<evidence type="ECO:0000256" key="9">
    <source>
        <dbReference type="ARBA" id="ARBA00022741"/>
    </source>
</evidence>
<evidence type="ECO:0000256" key="1">
    <source>
        <dbReference type="ARBA" id="ARBA00004479"/>
    </source>
</evidence>
<dbReference type="InterPro" id="IPR045274">
    <property type="entry name" value="WAK-like"/>
</dbReference>
<dbReference type="SMART" id="SM00179">
    <property type="entry name" value="EGF_CA"/>
    <property type="match status" value="3"/>
</dbReference>
<dbReference type="GO" id="GO:0005886">
    <property type="term" value="C:plasma membrane"/>
    <property type="evidence" value="ECO:0007669"/>
    <property type="project" value="TreeGrafter"/>
</dbReference>
<feature type="domain" description="Protein kinase" evidence="23">
    <location>
        <begin position="967"/>
        <end position="1242"/>
    </location>
</feature>
<keyword evidence="7 22" id="KW-0732">Signal</keyword>
<evidence type="ECO:0000256" key="2">
    <source>
        <dbReference type="ARBA" id="ARBA00022527"/>
    </source>
</evidence>
<evidence type="ECO:0000256" key="16">
    <source>
        <dbReference type="ARBA" id="ARBA00047558"/>
    </source>
</evidence>
<keyword evidence="15" id="KW-0325">Glycoprotein</keyword>
<evidence type="ECO:0000256" key="3">
    <source>
        <dbReference type="ARBA" id="ARBA00022536"/>
    </source>
</evidence>